<evidence type="ECO:0000259" key="5">
    <source>
        <dbReference type="PROSITE" id="PS51379"/>
    </source>
</evidence>
<dbReference type="InterPro" id="IPR017900">
    <property type="entry name" value="4Fe4S_Fe_S_CS"/>
</dbReference>
<proteinExistence type="predicted"/>
<dbReference type="PANTHER" id="PTHR42730:SF1">
    <property type="entry name" value="2-OXOGLUTARATE SYNTHASE SUBUNIT KORC"/>
    <property type="match status" value="1"/>
</dbReference>
<evidence type="ECO:0000313" key="7">
    <source>
        <dbReference type="Proteomes" id="UP000229896"/>
    </source>
</evidence>
<evidence type="ECO:0000256" key="3">
    <source>
        <dbReference type="ARBA" id="ARBA00023004"/>
    </source>
</evidence>
<keyword evidence="1" id="KW-0479">Metal-binding</keyword>
<dbReference type="SUPFAM" id="SSF54862">
    <property type="entry name" value="4Fe-4S ferredoxins"/>
    <property type="match status" value="1"/>
</dbReference>
<dbReference type="Pfam" id="PF01558">
    <property type="entry name" value="POR"/>
    <property type="match status" value="1"/>
</dbReference>
<dbReference type="PROSITE" id="PS00198">
    <property type="entry name" value="4FE4S_FER_1"/>
    <property type="match status" value="2"/>
</dbReference>
<dbReference type="EMBL" id="PEXI01000070">
    <property type="protein sequence ID" value="PIU24204.1"/>
    <property type="molecule type" value="Genomic_DNA"/>
</dbReference>
<evidence type="ECO:0000256" key="4">
    <source>
        <dbReference type="ARBA" id="ARBA00023014"/>
    </source>
</evidence>
<organism evidence="6 7">
    <name type="scientific">Candidatus Berkelbacteria bacterium CG08_land_8_20_14_0_20_39_8</name>
    <dbReference type="NCBI Taxonomy" id="1974511"/>
    <lineage>
        <taxon>Bacteria</taxon>
        <taxon>Candidatus Berkelbacteria</taxon>
    </lineage>
</organism>
<dbReference type="GO" id="GO:0046872">
    <property type="term" value="F:metal ion binding"/>
    <property type="evidence" value="ECO:0007669"/>
    <property type="project" value="UniProtKB-KW"/>
</dbReference>
<dbReference type="Gene3D" id="3.40.920.10">
    <property type="entry name" value="Pyruvate-ferredoxin oxidoreductase, PFOR, domain III"/>
    <property type="match status" value="1"/>
</dbReference>
<dbReference type="Proteomes" id="UP000229896">
    <property type="component" value="Unassembled WGS sequence"/>
</dbReference>
<comment type="caution">
    <text evidence="6">The sequence shown here is derived from an EMBL/GenBank/DDBJ whole genome shotgun (WGS) entry which is preliminary data.</text>
</comment>
<evidence type="ECO:0000256" key="1">
    <source>
        <dbReference type="ARBA" id="ARBA00022723"/>
    </source>
</evidence>
<dbReference type="AlphaFoldDB" id="A0A2M6YC05"/>
<dbReference type="PROSITE" id="PS51379">
    <property type="entry name" value="4FE4S_FER_2"/>
    <property type="match status" value="2"/>
</dbReference>
<dbReference type="Pfam" id="PF12838">
    <property type="entry name" value="Fer4_7"/>
    <property type="match status" value="1"/>
</dbReference>
<dbReference type="GO" id="GO:0051536">
    <property type="term" value="F:iron-sulfur cluster binding"/>
    <property type="evidence" value="ECO:0007669"/>
    <property type="project" value="UniProtKB-KW"/>
</dbReference>
<feature type="domain" description="4Fe-4S ferredoxin-type" evidence="5">
    <location>
        <begin position="245"/>
        <end position="274"/>
    </location>
</feature>
<reference evidence="7" key="1">
    <citation type="submission" date="2017-09" db="EMBL/GenBank/DDBJ databases">
        <title>Depth-based differentiation of microbial function through sediment-hosted aquifers and enrichment of novel symbionts in the deep terrestrial subsurface.</title>
        <authorList>
            <person name="Probst A.J."/>
            <person name="Ladd B."/>
            <person name="Jarett J.K."/>
            <person name="Geller-Mcgrath D.E."/>
            <person name="Sieber C.M.K."/>
            <person name="Emerson J.B."/>
            <person name="Anantharaman K."/>
            <person name="Thomas B.C."/>
            <person name="Malmstrom R."/>
            <person name="Stieglmeier M."/>
            <person name="Klingl A."/>
            <person name="Woyke T."/>
            <person name="Ryan C.M."/>
            <person name="Banfield J.F."/>
        </authorList>
    </citation>
    <scope>NUCLEOTIDE SEQUENCE [LARGE SCALE GENOMIC DNA]</scope>
</reference>
<sequence length="274" mass="30671">MTKKTTKIVLAGEGGQGIQTIAKILSLALEKTNCSVSYIPQFGPEQRGTPSVAFIQFGDEPIYYSQFSTADILVVLRKRALVSIDRFIGPKTEIVFDSSTIPRRIIQQNNKYVFGIPATKLAEEKFKSKSLNLIVLAAISKRFFDYPKNALWEIVEKQLYKKFAKNPEIEKNARDAFDFGYEFELENKNYSKAEFDVASGIIIKKNTQRTAVIIPKYCKGCGICIEKCPVDALSFGKTLGVFGTPVPEIDLDKCIACGNCFRYCPDSAIRVVKK</sequence>
<dbReference type="InterPro" id="IPR017896">
    <property type="entry name" value="4Fe4S_Fe-S-bd"/>
</dbReference>
<evidence type="ECO:0000256" key="2">
    <source>
        <dbReference type="ARBA" id="ARBA00023002"/>
    </source>
</evidence>
<protein>
    <recommendedName>
        <fullName evidence="5">4Fe-4S ferredoxin-type domain-containing protein</fullName>
    </recommendedName>
</protein>
<dbReference type="GO" id="GO:0016903">
    <property type="term" value="F:oxidoreductase activity, acting on the aldehyde or oxo group of donors"/>
    <property type="evidence" value="ECO:0007669"/>
    <property type="project" value="InterPro"/>
</dbReference>
<keyword evidence="4" id="KW-0411">Iron-sulfur</keyword>
<name>A0A2M6YC05_9BACT</name>
<dbReference type="InterPro" id="IPR019752">
    <property type="entry name" value="Pyrv/ketoisovalerate_OxRed_cat"/>
</dbReference>
<dbReference type="InterPro" id="IPR052554">
    <property type="entry name" value="2-oxoglutarate_synth_KorC"/>
</dbReference>
<dbReference type="SUPFAM" id="SSF53323">
    <property type="entry name" value="Pyruvate-ferredoxin oxidoreductase, PFOR, domain III"/>
    <property type="match status" value="1"/>
</dbReference>
<dbReference type="Gene3D" id="3.30.70.20">
    <property type="match status" value="2"/>
</dbReference>
<accession>A0A2M6YC05</accession>
<dbReference type="InterPro" id="IPR002869">
    <property type="entry name" value="Pyrv_flavodox_OxRed_cen"/>
</dbReference>
<gene>
    <name evidence="6" type="ORF">COT12_02225</name>
</gene>
<keyword evidence="2" id="KW-0560">Oxidoreductase</keyword>
<keyword evidence="3" id="KW-0408">Iron</keyword>
<evidence type="ECO:0000313" key="6">
    <source>
        <dbReference type="EMBL" id="PIU24204.1"/>
    </source>
</evidence>
<dbReference type="PANTHER" id="PTHR42730">
    <property type="entry name" value="2-OXOGLUTARATE SYNTHASE SUBUNIT KORC"/>
    <property type="match status" value="1"/>
</dbReference>
<feature type="domain" description="4Fe-4S ferredoxin-type" evidence="5">
    <location>
        <begin position="209"/>
        <end position="238"/>
    </location>
</feature>